<dbReference type="PATRIC" id="fig|1307436.3.peg.2350"/>
<sequence length="65" mass="7310">MIIIINRDNIHNRSTMKEGAKSIEQYICGWCGYLADMEADECNDDSCPCCGLDLIGAAEFDMWES</sequence>
<reference evidence="2" key="1">
    <citation type="submission" date="2013-03" db="EMBL/GenBank/DDBJ databases">
        <title>Draft genome sequence of Bacillus firmus DS1.</title>
        <authorList>
            <person name="Peng D."/>
            <person name="Zhu L."/>
            <person name="Sun M."/>
        </authorList>
    </citation>
    <scope>NUCLEOTIDE SEQUENCE [LARGE SCALE GENOMIC DNA]</scope>
    <source>
        <strain evidence="2">DS1</strain>
    </source>
</reference>
<organism evidence="1 2">
    <name type="scientific">Cytobacillus firmus DS1</name>
    <dbReference type="NCBI Taxonomy" id="1307436"/>
    <lineage>
        <taxon>Bacteria</taxon>
        <taxon>Bacillati</taxon>
        <taxon>Bacillota</taxon>
        <taxon>Bacilli</taxon>
        <taxon>Bacillales</taxon>
        <taxon>Bacillaceae</taxon>
        <taxon>Cytobacillus</taxon>
    </lineage>
</organism>
<protein>
    <recommendedName>
        <fullName evidence="3">Rubredoxin-like domain-containing protein</fullName>
    </recommendedName>
</protein>
<dbReference type="Proteomes" id="UP000019270">
    <property type="component" value="Unassembled WGS sequence"/>
</dbReference>
<name>W7KY01_CYTFI</name>
<gene>
    <name evidence="1" type="ORF">PBF_10992</name>
</gene>
<dbReference type="OrthoDB" id="2910994at2"/>
<proteinExistence type="predicted"/>
<comment type="caution">
    <text evidence="1">The sequence shown here is derived from an EMBL/GenBank/DDBJ whole genome shotgun (WGS) entry which is preliminary data.</text>
</comment>
<reference evidence="1 2" key="2">
    <citation type="journal article" date="2016" name="Sci. Rep.">
        <title>A novel serine protease, Sep1, from Bacillus firmus DS-1 has nematicidal activity and degrades multiple intestinal-associated nematode proteins.</title>
        <authorList>
            <person name="Geng C."/>
            <person name="Nie X."/>
            <person name="Tang Z."/>
            <person name="Zhang Y."/>
            <person name="Lin J."/>
            <person name="Sun M."/>
            <person name="Peng D."/>
        </authorList>
    </citation>
    <scope>NUCLEOTIDE SEQUENCE [LARGE SCALE GENOMIC DNA]</scope>
    <source>
        <strain evidence="1 2">DS1</strain>
    </source>
</reference>
<dbReference type="RefSeq" id="WP_035329777.1">
    <property type="nucleotide sequence ID" value="NZ_APVL01000007.1"/>
</dbReference>
<dbReference type="EMBL" id="APVL01000007">
    <property type="protein sequence ID" value="EWG11013.1"/>
    <property type="molecule type" value="Genomic_DNA"/>
</dbReference>
<evidence type="ECO:0008006" key="3">
    <source>
        <dbReference type="Google" id="ProtNLM"/>
    </source>
</evidence>
<dbReference type="AlphaFoldDB" id="W7KY01"/>
<evidence type="ECO:0000313" key="1">
    <source>
        <dbReference type="EMBL" id="EWG11013.1"/>
    </source>
</evidence>
<accession>W7KY01</accession>
<evidence type="ECO:0000313" key="2">
    <source>
        <dbReference type="Proteomes" id="UP000019270"/>
    </source>
</evidence>